<accession>A0ABR2MKZ3</accession>
<gene>
    <name evidence="2" type="ORF">KSP40_PGU006662</name>
</gene>
<feature type="region of interest" description="Disordered" evidence="1">
    <location>
        <begin position="1"/>
        <end position="50"/>
    </location>
</feature>
<feature type="compositionally biased region" description="Polar residues" evidence="1">
    <location>
        <begin position="27"/>
        <end position="46"/>
    </location>
</feature>
<dbReference type="Proteomes" id="UP001412067">
    <property type="component" value="Unassembled WGS sequence"/>
</dbReference>
<protein>
    <submittedName>
        <fullName evidence="2">Uncharacterized protein</fullName>
    </submittedName>
</protein>
<dbReference type="EMBL" id="JBBWWR010000006">
    <property type="protein sequence ID" value="KAK8964832.1"/>
    <property type="molecule type" value="Genomic_DNA"/>
</dbReference>
<reference evidence="2 3" key="1">
    <citation type="journal article" date="2022" name="Nat. Plants">
        <title>Genomes of leafy and leafless Platanthera orchids illuminate the evolution of mycoheterotrophy.</title>
        <authorList>
            <person name="Li M.H."/>
            <person name="Liu K.W."/>
            <person name="Li Z."/>
            <person name="Lu H.C."/>
            <person name="Ye Q.L."/>
            <person name="Zhang D."/>
            <person name="Wang J.Y."/>
            <person name="Li Y.F."/>
            <person name="Zhong Z.M."/>
            <person name="Liu X."/>
            <person name="Yu X."/>
            <person name="Liu D.K."/>
            <person name="Tu X.D."/>
            <person name="Liu B."/>
            <person name="Hao Y."/>
            <person name="Liao X.Y."/>
            <person name="Jiang Y.T."/>
            <person name="Sun W.H."/>
            <person name="Chen J."/>
            <person name="Chen Y.Q."/>
            <person name="Ai Y."/>
            <person name="Zhai J.W."/>
            <person name="Wu S.S."/>
            <person name="Zhou Z."/>
            <person name="Hsiao Y.Y."/>
            <person name="Wu W.L."/>
            <person name="Chen Y.Y."/>
            <person name="Lin Y.F."/>
            <person name="Hsu J.L."/>
            <person name="Li C.Y."/>
            <person name="Wang Z.W."/>
            <person name="Zhao X."/>
            <person name="Zhong W.Y."/>
            <person name="Ma X.K."/>
            <person name="Ma L."/>
            <person name="Huang J."/>
            <person name="Chen G.Z."/>
            <person name="Huang M.Z."/>
            <person name="Huang L."/>
            <person name="Peng D.H."/>
            <person name="Luo Y.B."/>
            <person name="Zou S.Q."/>
            <person name="Chen S.P."/>
            <person name="Lan S."/>
            <person name="Tsai W.C."/>
            <person name="Van de Peer Y."/>
            <person name="Liu Z.J."/>
        </authorList>
    </citation>
    <scope>NUCLEOTIDE SEQUENCE [LARGE SCALE GENOMIC DNA]</scope>
    <source>
        <strain evidence="2">Lor288</strain>
    </source>
</reference>
<keyword evidence="3" id="KW-1185">Reference proteome</keyword>
<comment type="caution">
    <text evidence="2">The sequence shown here is derived from an EMBL/GenBank/DDBJ whole genome shotgun (WGS) entry which is preliminary data.</text>
</comment>
<feature type="compositionally biased region" description="Polar residues" evidence="1">
    <location>
        <begin position="8"/>
        <end position="18"/>
    </location>
</feature>
<evidence type="ECO:0000256" key="1">
    <source>
        <dbReference type="SAM" id="MobiDB-lite"/>
    </source>
</evidence>
<evidence type="ECO:0000313" key="3">
    <source>
        <dbReference type="Proteomes" id="UP001412067"/>
    </source>
</evidence>
<name>A0ABR2MKZ3_9ASPA</name>
<proteinExistence type="predicted"/>
<organism evidence="2 3">
    <name type="scientific">Platanthera guangdongensis</name>
    <dbReference type="NCBI Taxonomy" id="2320717"/>
    <lineage>
        <taxon>Eukaryota</taxon>
        <taxon>Viridiplantae</taxon>
        <taxon>Streptophyta</taxon>
        <taxon>Embryophyta</taxon>
        <taxon>Tracheophyta</taxon>
        <taxon>Spermatophyta</taxon>
        <taxon>Magnoliopsida</taxon>
        <taxon>Liliopsida</taxon>
        <taxon>Asparagales</taxon>
        <taxon>Orchidaceae</taxon>
        <taxon>Orchidoideae</taxon>
        <taxon>Orchideae</taxon>
        <taxon>Orchidinae</taxon>
        <taxon>Platanthera</taxon>
    </lineage>
</organism>
<evidence type="ECO:0000313" key="2">
    <source>
        <dbReference type="EMBL" id="KAK8964832.1"/>
    </source>
</evidence>
<sequence>MSAVPSRPLSSAAPTRSHSAPAAMPASTWQTNSSENTVASPSSSEDVSMVPEMSQFHCDYMNNNSKRPRSSLYF</sequence>